<comment type="caution">
    <text evidence="1">The sequence shown here is derived from an EMBL/GenBank/DDBJ whole genome shotgun (WGS) entry which is preliminary data.</text>
</comment>
<name>A0ABS3LBU7_9ENTE</name>
<dbReference type="Proteomes" id="UP000664601">
    <property type="component" value="Unassembled WGS sequence"/>
</dbReference>
<evidence type="ECO:0000313" key="1">
    <source>
        <dbReference type="EMBL" id="MBO1307106.1"/>
    </source>
</evidence>
<evidence type="ECO:0000313" key="2">
    <source>
        <dbReference type="Proteomes" id="UP000664601"/>
    </source>
</evidence>
<gene>
    <name evidence="1" type="ORF">JZO70_13095</name>
</gene>
<sequence length="192" mass="22363">MSAIEKITEQMKSQANQELALLEKTEKERVDADFQKNQAIIQENFEKQRSKQIDMIQSKYRQLSNRQQIEHRQQTLNLKQQRLNQLFEEAKEEMEAWTPAEMQEFARAVLPVIPFKGQVTFVPGEKSCEVYTEEFLQQVEVPYQLVYSDQPLAKQAGFVVDSQGVQYNFIFSSLVVDVQGELSYELAQEIFG</sequence>
<protein>
    <submittedName>
        <fullName evidence="1">ATPase V</fullName>
    </submittedName>
</protein>
<organism evidence="1 2">
    <name type="scientific">Candidatus Enterococcus moelleringii</name>
    <dbReference type="NCBI Taxonomy" id="2815325"/>
    <lineage>
        <taxon>Bacteria</taxon>
        <taxon>Bacillati</taxon>
        <taxon>Bacillota</taxon>
        <taxon>Bacilli</taxon>
        <taxon>Lactobacillales</taxon>
        <taxon>Enterococcaceae</taxon>
        <taxon>Enterococcus</taxon>
    </lineage>
</organism>
<accession>A0ABS3LBU7</accession>
<keyword evidence="2" id="KW-1185">Reference proteome</keyword>
<dbReference type="RefSeq" id="WP_207674036.1">
    <property type="nucleotide sequence ID" value="NZ_JAFREM010000019.1"/>
</dbReference>
<proteinExistence type="predicted"/>
<dbReference type="EMBL" id="JAFREM010000019">
    <property type="protein sequence ID" value="MBO1307106.1"/>
    <property type="molecule type" value="Genomic_DNA"/>
</dbReference>
<reference evidence="1 2" key="1">
    <citation type="submission" date="2021-03" db="EMBL/GenBank/DDBJ databases">
        <title>Enterococcal diversity collection.</title>
        <authorList>
            <person name="Gilmore M.S."/>
            <person name="Schwartzman J."/>
            <person name="Van Tyne D."/>
            <person name="Martin M."/>
            <person name="Earl A.M."/>
            <person name="Manson A.L."/>
            <person name="Straub T."/>
            <person name="Salamzade R."/>
            <person name="Saavedra J."/>
            <person name="Lebreton F."/>
            <person name="Prichula J."/>
            <person name="Schaufler K."/>
            <person name="Gaca A."/>
            <person name="Sgardioli B."/>
            <person name="Wagenaar J."/>
            <person name="Strong T."/>
        </authorList>
    </citation>
    <scope>NUCLEOTIDE SEQUENCE [LARGE SCALE GENOMIC DNA]</scope>
    <source>
        <strain evidence="1 2">669A</strain>
    </source>
</reference>